<protein>
    <submittedName>
        <fullName evidence="2">Metallo-beta-lactamase family protein</fullName>
    </submittedName>
</protein>
<evidence type="ECO:0000313" key="2">
    <source>
        <dbReference type="EMBL" id="SFV63054.1"/>
    </source>
</evidence>
<dbReference type="SMART" id="SM00849">
    <property type="entry name" value="Lactamase_B"/>
    <property type="match status" value="1"/>
</dbReference>
<accession>A0A1W1CBA4</accession>
<dbReference type="InterPro" id="IPR035681">
    <property type="entry name" value="ComA-like_MBL"/>
</dbReference>
<dbReference type="InterPro" id="IPR052159">
    <property type="entry name" value="Competence_DNA_uptake"/>
</dbReference>
<dbReference type="InterPro" id="IPR036866">
    <property type="entry name" value="RibonucZ/Hydroxyglut_hydro"/>
</dbReference>
<dbReference type="InterPro" id="IPR001279">
    <property type="entry name" value="Metallo-B-lactamas"/>
</dbReference>
<feature type="domain" description="Metallo-beta-lactamase" evidence="1">
    <location>
        <begin position="26"/>
        <end position="239"/>
    </location>
</feature>
<dbReference type="PANTHER" id="PTHR30619:SF7">
    <property type="entry name" value="BETA-LACTAMASE DOMAIN PROTEIN"/>
    <property type="match status" value="1"/>
</dbReference>
<dbReference type="Pfam" id="PF00753">
    <property type="entry name" value="Lactamase_B"/>
    <property type="match status" value="1"/>
</dbReference>
<gene>
    <name evidence="2" type="ORF">MNB_SV-13-1733</name>
</gene>
<dbReference type="EMBL" id="FPHM01000077">
    <property type="protein sequence ID" value="SFV63054.1"/>
    <property type="molecule type" value="Genomic_DNA"/>
</dbReference>
<dbReference type="SUPFAM" id="SSF56281">
    <property type="entry name" value="Metallo-hydrolase/oxidoreductase"/>
    <property type="match status" value="1"/>
</dbReference>
<evidence type="ECO:0000259" key="1">
    <source>
        <dbReference type="SMART" id="SM00849"/>
    </source>
</evidence>
<dbReference type="CDD" id="cd07731">
    <property type="entry name" value="ComA-like_MBL-fold"/>
    <property type="match status" value="1"/>
</dbReference>
<name>A0A1W1CBA4_9ZZZZ</name>
<dbReference type="PANTHER" id="PTHR30619">
    <property type="entry name" value="DNA INTERNALIZATION/COMPETENCE PROTEIN COMEC/REC2"/>
    <property type="match status" value="1"/>
</dbReference>
<sequence>MAICIFYALRNQKLTWTSINVSTTTQGDAHLISKGNKHFLIDTGAHKVVDTTLLPYLKKHNITDIEAVLITHPHFDHYGGLISLLENNITISKVYMNIPTPEQMHREWWGGEYKHMNYIKEYTKKYAVPLLSISKGLKLVFNEKSYIEVLYIYDGINTPIGSTDINDMSAITMLYDDKNKFLLTGDLNMRLGTYLAENANDIQAPILKAPHHGAKSLAPNSFFKKVDPKVLIVPAPAGLWCSDRSKRLREFSKEEGYETYINGIHGHITVTSHENKTIITTEKSPKEICKEVQ</sequence>
<organism evidence="2">
    <name type="scientific">hydrothermal vent metagenome</name>
    <dbReference type="NCBI Taxonomy" id="652676"/>
    <lineage>
        <taxon>unclassified sequences</taxon>
        <taxon>metagenomes</taxon>
        <taxon>ecological metagenomes</taxon>
    </lineage>
</organism>
<proteinExistence type="predicted"/>
<reference evidence="2" key="1">
    <citation type="submission" date="2016-10" db="EMBL/GenBank/DDBJ databases">
        <authorList>
            <person name="de Groot N.N."/>
        </authorList>
    </citation>
    <scope>NUCLEOTIDE SEQUENCE</scope>
</reference>
<dbReference type="Gene3D" id="3.60.15.10">
    <property type="entry name" value="Ribonuclease Z/Hydroxyacylglutathione hydrolase-like"/>
    <property type="match status" value="1"/>
</dbReference>
<dbReference type="AlphaFoldDB" id="A0A1W1CBA4"/>